<name>A0A7Y0A501_9FLAO</name>
<dbReference type="RefSeq" id="WP_169230052.1">
    <property type="nucleotide sequence ID" value="NZ_JABBGF010000001.1"/>
</dbReference>
<organism evidence="1 2">
    <name type="scientific">Chryseobacterium cheonjiense</name>
    <dbReference type="NCBI Taxonomy" id="2728845"/>
    <lineage>
        <taxon>Bacteria</taxon>
        <taxon>Pseudomonadati</taxon>
        <taxon>Bacteroidota</taxon>
        <taxon>Flavobacteriia</taxon>
        <taxon>Flavobacteriales</taxon>
        <taxon>Weeksellaceae</taxon>
        <taxon>Chryseobacterium group</taxon>
        <taxon>Chryseobacterium</taxon>
    </lineage>
</organism>
<evidence type="ECO:0000313" key="2">
    <source>
        <dbReference type="Proteomes" id="UP000552615"/>
    </source>
</evidence>
<dbReference type="AlphaFoldDB" id="A0A7Y0A501"/>
<reference evidence="1 2" key="1">
    <citation type="submission" date="2020-04" db="EMBL/GenBank/DDBJ databases">
        <title>Chryseobacterium sp. RJ-7-14 sp. nov., isolated from Jeju soil.</title>
        <authorList>
            <person name="Dahal R.H."/>
            <person name="Chaudhary D.K."/>
        </authorList>
    </citation>
    <scope>NUCLEOTIDE SEQUENCE [LARGE SCALE GENOMIC DNA]</scope>
    <source>
        <strain evidence="1 2">RJ-7-14</strain>
    </source>
</reference>
<dbReference type="Proteomes" id="UP000552615">
    <property type="component" value="Unassembled WGS sequence"/>
</dbReference>
<evidence type="ECO:0000313" key="1">
    <source>
        <dbReference type="EMBL" id="NML56675.1"/>
    </source>
</evidence>
<protein>
    <submittedName>
        <fullName evidence="1">Uncharacterized protein</fullName>
    </submittedName>
</protein>
<dbReference type="EMBL" id="JABBGF010000001">
    <property type="protein sequence ID" value="NML56675.1"/>
    <property type="molecule type" value="Genomic_DNA"/>
</dbReference>
<proteinExistence type="predicted"/>
<comment type="caution">
    <text evidence="1">The sequence shown here is derived from an EMBL/GenBank/DDBJ whole genome shotgun (WGS) entry which is preliminary data.</text>
</comment>
<gene>
    <name evidence="1" type="ORF">HHL20_04885</name>
</gene>
<accession>A0A7Y0A501</accession>
<sequence>MKIYKRKAISENNISSRIEKINNETEQQDNIPKIISNYKLFIKLVFIPPMVFINDYIFHLNIINGWSGYYDSKSKSFRKFLSYCKIIEKSKMK</sequence>
<keyword evidence="2" id="KW-1185">Reference proteome</keyword>